<organism evidence="5">
    <name type="scientific">Oscillatoriales cyanobacterium SpSt-418</name>
    <dbReference type="NCBI Taxonomy" id="2282169"/>
    <lineage>
        <taxon>Bacteria</taxon>
        <taxon>Bacillati</taxon>
        <taxon>Cyanobacteriota</taxon>
        <taxon>Cyanophyceae</taxon>
        <taxon>Oscillatoriophycideae</taxon>
        <taxon>Oscillatoriales</taxon>
    </lineage>
</organism>
<dbReference type="PROSITE" id="PS00041">
    <property type="entry name" value="HTH_ARAC_FAMILY_1"/>
    <property type="match status" value="1"/>
</dbReference>
<proteinExistence type="predicted"/>
<evidence type="ECO:0000256" key="1">
    <source>
        <dbReference type="ARBA" id="ARBA00023015"/>
    </source>
</evidence>
<evidence type="ECO:0000256" key="3">
    <source>
        <dbReference type="ARBA" id="ARBA00023163"/>
    </source>
</evidence>
<evidence type="ECO:0000259" key="4">
    <source>
        <dbReference type="PROSITE" id="PS01124"/>
    </source>
</evidence>
<dbReference type="PANTHER" id="PTHR43130:SF11">
    <property type="entry name" value="TRANSCRIPTIONAL REGULATORY PROTEIN"/>
    <property type="match status" value="1"/>
</dbReference>
<evidence type="ECO:0000256" key="2">
    <source>
        <dbReference type="ARBA" id="ARBA00023125"/>
    </source>
</evidence>
<keyword evidence="1" id="KW-0805">Transcription regulation</keyword>
<name>A0A7C3PI07_9CYAN</name>
<dbReference type="InterPro" id="IPR018060">
    <property type="entry name" value="HTH_AraC"/>
</dbReference>
<dbReference type="Pfam" id="PF01965">
    <property type="entry name" value="DJ-1_PfpI"/>
    <property type="match status" value="1"/>
</dbReference>
<dbReference type="SUPFAM" id="SSF46689">
    <property type="entry name" value="Homeodomain-like"/>
    <property type="match status" value="2"/>
</dbReference>
<dbReference type="SUPFAM" id="SSF52317">
    <property type="entry name" value="Class I glutamine amidotransferase-like"/>
    <property type="match status" value="1"/>
</dbReference>
<dbReference type="InterPro" id="IPR052158">
    <property type="entry name" value="INH-QAR"/>
</dbReference>
<gene>
    <name evidence="5" type="ORF">ENR64_28395</name>
</gene>
<sequence>MTQPIITISLLAIPETYMSCLSGLYDVLTVSSEVLPGRVPFHVEIVAQAEQVQIGKSRMPVMAHRKIDDIAMTDVVIVPTSVVGDEGWAIGCYPDIVEWLKRLYCQGTVLCSTCSGVLLLAETGLLNGRDATTHWTLKEMMKAHFPKVNLRLERELIVTGDDDRLIMSGASSAWHDLALYLIARYAGPATAQAAAKFFMLQWHANGQTPYLTFQDIHDHSDAPILKTQVWLQEHWRDPNPVEGMVQESGLPERTFKRRFQEATGLPPIKYVQYLRVEKAKQYLENSEIAIDEISWKVGYEDPSFFRRLFKRIVNVAPGNYRRMFRAPR</sequence>
<dbReference type="AlphaFoldDB" id="A0A7C3PI07"/>
<dbReference type="PROSITE" id="PS01124">
    <property type="entry name" value="HTH_ARAC_FAMILY_2"/>
    <property type="match status" value="1"/>
</dbReference>
<dbReference type="InterPro" id="IPR029062">
    <property type="entry name" value="Class_I_gatase-like"/>
</dbReference>
<dbReference type="GO" id="GO:0003700">
    <property type="term" value="F:DNA-binding transcription factor activity"/>
    <property type="evidence" value="ECO:0007669"/>
    <property type="project" value="InterPro"/>
</dbReference>
<protein>
    <submittedName>
        <fullName evidence="5">Helix-turn-helix domain-containing protein</fullName>
    </submittedName>
</protein>
<keyword evidence="2" id="KW-0238">DNA-binding</keyword>
<feature type="domain" description="HTH araC/xylS-type" evidence="4">
    <location>
        <begin position="225"/>
        <end position="323"/>
    </location>
</feature>
<dbReference type="Gene3D" id="1.10.10.60">
    <property type="entry name" value="Homeodomain-like"/>
    <property type="match status" value="1"/>
</dbReference>
<dbReference type="InterPro" id="IPR002818">
    <property type="entry name" value="DJ-1/PfpI"/>
</dbReference>
<dbReference type="PANTHER" id="PTHR43130">
    <property type="entry name" value="ARAC-FAMILY TRANSCRIPTIONAL REGULATOR"/>
    <property type="match status" value="1"/>
</dbReference>
<dbReference type="InterPro" id="IPR009057">
    <property type="entry name" value="Homeodomain-like_sf"/>
</dbReference>
<accession>A0A7C3PI07</accession>
<dbReference type="EMBL" id="DSRU01000425">
    <property type="protein sequence ID" value="HFN01593.1"/>
    <property type="molecule type" value="Genomic_DNA"/>
</dbReference>
<reference evidence="5" key="1">
    <citation type="journal article" date="2020" name="mSystems">
        <title>Genome- and Community-Level Interaction Insights into Carbon Utilization and Element Cycling Functions of Hydrothermarchaeota in Hydrothermal Sediment.</title>
        <authorList>
            <person name="Zhou Z."/>
            <person name="Liu Y."/>
            <person name="Xu W."/>
            <person name="Pan J."/>
            <person name="Luo Z.H."/>
            <person name="Li M."/>
        </authorList>
    </citation>
    <scope>NUCLEOTIDE SEQUENCE [LARGE SCALE GENOMIC DNA]</scope>
    <source>
        <strain evidence="5">SpSt-418</strain>
    </source>
</reference>
<dbReference type="InterPro" id="IPR018062">
    <property type="entry name" value="HTH_AraC-typ_CS"/>
</dbReference>
<dbReference type="PRINTS" id="PR00032">
    <property type="entry name" value="HTHARAC"/>
</dbReference>
<dbReference type="Pfam" id="PF12833">
    <property type="entry name" value="HTH_18"/>
    <property type="match status" value="1"/>
</dbReference>
<dbReference type="SMART" id="SM00342">
    <property type="entry name" value="HTH_ARAC"/>
    <property type="match status" value="1"/>
</dbReference>
<dbReference type="Gene3D" id="3.40.50.880">
    <property type="match status" value="1"/>
</dbReference>
<dbReference type="GO" id="GO:0043565">
    <property type="term" value="F:sequence-specific DNA binding"/>
    <property type="evidence" value="ECO:0007669"/>
    <property type="project" value="InterPro"/>
</dbReference>
<dbReference type="InterPro" id="IPR020449">
    <property type="entry name" value="Tscrpt_reg_AraC-type_HTH"/>
</dbReference>
<keyword evidence="3" id="KW-0804">Transcription</keyword>
<comment type="caution">
    <text evidence="5">The sequence shown here is derived from an EMBL/GenBank/DDBJ whole genome shotgun (WGS) entry which is preliminary data.</text>
</comment>
<evidence type="ECO:0000313" key="5">
    <source>
        <dbReference type="EMBL" id="HFN01593.1"/>
    </source>
</evidence>